<evidence type="ECO:0000313" key="3">
    <source>
        <dbReference type="Proteomes" id="UP000294543"/>
    </source>
</evidence>
<organism evidence="2 3">
    <name type="scientific">Nonomuraea diastatica</name>
    <dbReference type="NCBI Taxonomy" id="1848329"/>
    <lineage>
        <taxon>Bacteria</taxon>
        <taxon>Bacillati</taxon>
        <taxon>Actinomycetota</taxon>
        <taxon>Actinomycetes</taxon>
        <taxon>Streptosporangiales</taxon>
        <taxon>Streptosporangiaceae</taxon>
        <taxon>Nonomuraea</taxon>
    </lineage>
</organism>
<evidence type="ECO:0000313" key="2">
    <source>
        <dbReference type="EMBL" id="TDD18711.1"/>
    </source>
</evidence>
<sequence length="135" mass="13788">MLGQQLGDLGAEPFDTIGAQPCIRALPGEVGDPIEVLAGEAERDLAAVELAGEPGELVLLAGVPGQAEPPGAEGDGELLGEQARRTAQGGVAAVAGHRQTGPDPAIRRRRCGNARLPGTHAHRTAAARERRADPA</sequence>
<gene>
    <name evidence="2" type="ORF">E1294_23440</name>
</gene>
<proteinExistence type="predicted"/>
<feature type="compositionally biased region" description="Basic and acidic residues" evidence="1">
    <location>
        <begin position="126"/>
        <end position="135"/>
    </location>
</feature>
<evidence type="ECO:0000256" key="1">
    <source>
        <dbReference type="SAM" id="MobiDB-lite"/>
    </source>
</evidence>
<reference evidence="2 3" key="1">
    <citation type="submission" date="2019-03" db="EMBL/GenBank/DDBJ databases">
        <title>Draft genome sequences of novel Actinobacteria.</title>
        <authorList>
            <person name="Sahin N."/>
            <person name="Ay H."/>
            <person name="Saygin H."/>
        </authorList>
    </citation>
    <scope>NUCLEOTIDE SEQUENCE [LARGE SCALE GENOMIC DNA]</scope>
    <source>
        <strain evidence="2 3">KC712</strain>
    </source>
</reference>
<feature type="region of interest" description="Disordered" evidence="1">
    <location>
        <begin position="84"/>
        <end position="135"/>
    </location>
</feature>
<keyword evidence="3" id="KW-1185">Reference proteome</keyword>
<accession>A0A4R4WJT9</accession>
<dbReference type="Proteomes" id="UP000294543">
    <property type="component" value="Unassembled WGS sequence"/>
</dbReference>
<dbReference type="RefSeq" id="WP_132511525.1">
    <property type="nucleotide sequence ID" value="NZ_SMKP01000067.1"/>
</dbReference>
<protein>
    <submittedName>
        <fullName evidence="2">Uncharacterized protein</fullName>
    </submittedName>
</protein>
<comment type="caution">
    <text evidence="2">The sequence shown here is derived from an EMBL/GenBank/DDBJ whole genome shotgun (WGS) entry which is preliminary data.</text>
</comment>
<dbReference type="AlphaFoldDB" id="A0A4R4WJT9"/>
<name>A0A4R4WJT9_9ACTN</name>
<dbReference type="EMBL" id="SMKP01000067">
    <property type="protein sequence ID" value="TDD18711.1"/>
    <property type="molecule type" value="Genomic_DNA"/>
</dbReference>